<evidence type="ECO:0000259" key="1">
    <source>
        <dbReference type="Pfam" id="PF03886"/>
    </source>
</evidence>
<dbReference type="AlphaFoldDB" id="A0A561XTE0"/>
<name>A0A561XTE0_ACIDE</name>
<evidence type="ECO:0000313" key="3">
    <source>
        <dbReference type="Proteomes" id="UP000321485"/>
    </source>
</evidence>
<organism evidence="2 3">
    <name type="scientific">Acidovorax delafieldii</name>
    <name type="common">Pseudomonas delafieldii</name>
    <dbReference type="NCBI Taxonomy" id="47920"/>
    <lineage>
        <taxon>Bacteria</taxon>
        <taxon>Pseudomonadati</taxon>
        <taxon>Pseudomonadota</taxon>
        <taxon>Betaproteobacteria</taxon>
        <taxon>Burkholderiales</taxon>
        <taxon>Comamonadaceae</taxon>
        <taxon>Acidovorax</taxon>
    </lineage>
</organism>
<dbReference type="Pfam" id="PF03886">
    <property type="entry name" value="ABC_trans_aux"/>
    <property type="match status" value="1"/>
</dbReference>
<comment type="caution">
    <text evidence="2">The sequence shown here is derived from an EMBL/GenBank/DDBJ whole genome shotgun (WGS) entry which is preliminary data.</text>
</comment>
<dbReference type="EMBL" id="VJWE01000011">
    <property type="protein sequence ID" value="TWG39372.1"/>
    <property type="molecule type" value="Genomic_DNA"/>
</dbReference>
<accession>A0A561XTE0</accession>
<dbReference type="RefSeq" id="WP_146870213.1">
    <property type="nucleotide sequence ID" value="NZ_VJWE01000011.1"/>
</dbReference>
<dbReference type="PROSITE" id="PS51257">
    <property type="entry name" value="PROKAR_LIPOPROTEIN"/>
    <property type="match status" value="1"/>
</dbReference>
<reference evidence="2 3" key="1">
    <citation type="journal article" date="2015" name="Stand. Genomic Sci.">
        <title>Genomic Encyclopedia of Bacterial and Archaeal Type Strains, Phase III: the genomes of soil and plant-associated and newly described type strains.</title>
        <authorList>
            <person name="Whitman W.B."/>
            <person name="Woyke T."/>
            <person name="Klenk H.P."/>
            <person name="Zhou Y."/>
            <person name="Lilburn T.G."/>
            <person name="Beck B.J."/>
            <person name="De Vos P."/>
            <person name="Vandamme P."/>
            <person name="Eisen J.A."/>
            <person name="Garrity G."/>
            <person name="Hugenholtz P."/>
            <person name="Kyrpides N.C."/>
        </authorList>
    </citation>
    <scope>NUCLEOTIDE SEQUENCE [LARGE SCALE GENOMIC DNA]</scope>
    <source>
        <strain evidence="2 3">DSM 64</strain>
    </source>
</reference>
<evidence type="ECO:0000313" key="2">
    <source>
        <dbReference type="EMBL" id="TWG39372.1"/>
    </source>
</evidence>
<protein>
    <submittedName>
        <fullName evidence="2">Cholesterol transport system auxiliary component</fullName>
    </submittedName>
</protein>
<gene>
    <name evidence="2" type="ORF">ATF69_1242</name>
</gene>
<sequence>MNTIKNIATKAYSSSATALWGCGLAAVLLLTGCSALPAPPARPVLYDFGPGPLATVPTDRRAPLPPLAMADMDAPGLPEGGNAVLYRLAYADAQQLRPYSQARWSQPPAQLLQQRLREQLGQRRAVLKADDGAAQARESAQGNKLPLVLRTELEEFSHLFTSPSDSAGVVRLRATVVELTPAGESLRGQRVFIVQQPAKSADAAGGVAALAAASGQLASELAAWVEQVGQ</sequence>
<dbReference type="Gene3D" id="3.40.50.10610">
    <property type="entry name" value="ABC-type transport auxiliary lipoprotein component"/>
    <property type="match status" value="1"/>
</dbReference>
<dbReference type="Proteomes" id="UP000321485">
    <property type="component" value="Unassembled WGS sequence"/>
</dbReference>
<proteinExistence type="predicted"/>
<dbReference type="InterPro" id="IPR005586">
    <property type="entry name" value="ABC_trans_aux"/>
</dbReference>
<feature type="domain" description="ABC-type transport auxiliary lipoprotein component" evidence="1">
    <location>
        <begin position="92"/>
        <end position="222"/>
    </location>
</feature>
<dbReference type="SUPFAM" id="SSF159594">
    <property type="entry name" value="XCC0632-like"/>
    <property type="match status" value="1"/>
</dbReference>
<dbReference type="GeneID" id="51110313"/>